<proteinExistence type="predicted"/>
<dbReference type="EMBL" id="BMAU01021335">
    <property type="protein sequence ID" value="GFY15931.1"/>
    <property type="molecule type" value="Genomic_DNA"/>
</dbReference>
<keyword evidence="2" id="KW-1185">Reference proteome</keyword>
<organism evidence="1 2">
    <name type="scientific">Trichonephila clavipes</name>
    <name type="common">Golden silk orbweaver</name>
    <name type="synonym">Nephila clavipes</name>
    <dbReference type="NCBI Taxonomy" id="2585209"/>
    <lineage>
        <taxon>Eukaryota</taxon>
        <taxon>Metazoa</taxon>
        <taxon>Ecdysozoa</taxon>
        <taxon>Arthropoda</taxon>
        <taxon>Chelicerata</taxon>
        <taxon>Arachnida</taxon>
        <taxon>Araneae</taxon>
        <taxon>Araneomorphae</taxon>
        <taxon>Entelegynae</taxon>
        <taxon>Araneoidea</taxon>
        <taxon>Nephilidae</taxon>
        <taxon>Trichonephila</taxon>
    </lineage>
</organism>
<reference evidence="1" key="1">
    <citation type="submission" date="2020-08" db="EMBL/GenBank/DDBJ databases">
        <title>Multicomponent nature underlies the extraordinary mechanical properties of spider dragline silk.</title>
        <authorList>
            <person name="Kono N."/>
            <person name="Nakamura H."/>
            <person name="Mori M."/>
            <person name="Yoshida Y."/>
            <person name="Ohtoshi R."/>
            <person name="Malay A.D."/>
            <person name="Moran D.A.P."/>
            <person name="Tomita M."/>
            <person name="Numata K."/>
            <person name="Arakawa K."/>
        </authorList>
    </citation>
    <scope>NUCLEOTIDE SEQUENCE</scope>
</reference>
<accession>A0A8X6SPI7</accession>
<dbReference type="Proteomes" id="UP000887159">
    <property type="component" value="Unassembled WGS sequence"/>
</dbReference>
<protein>
    <submittedName>
        <fullName evidence="1">Transposable element Tc3 transposase</fullName>
    </submittedName>
</protein>
<dbReference type="AlphaFoldDB" id="A0A8X6SPI7"/>
<gene>
    <name evidence="1" type="primary">tc3a_455</name>
    <name evidence="1" type="ORF">TNCV_1285761</name>
</gene>
<evidence type="ECO:0000313" key="1">
    <source>
        <dbReference type="EMBL" id="GFY15931.1"/>
    </source>
</evidence>
<sequence length="150" mass="16743">MLRSFFQWIPTHVNVCGNEIADGLACESSHKYFTHGSALLFNKLLPGSTKISVPLGGRPPWYERNRPGTAFIEKSNRRDETTFARLCSGHTRAQRYVVGLKVYSPCLSCNMTEAAPVYILACIGCHKSQPLSSPATVLHCLKEHGFMDWI</sequence>
<name>A0A8X6SPI7_TRICX</name>
<evidence type="ECO:0000313" key="2">
    <source>
        <dbReference type="Proteomes" id="UP000887159"/>
    </source>
</evidence>
<comment type="caution">
    <text evidence="1">The sequence shown here is derived from an EMBL/GenBank/DDBJ whole genome shotgun (WGS) entry which is preliminary data.</text>
</comment>